<proteinExistence type="predicted"/>
<name>A0A1Z5JZ88_FISSO</name>
<protein>
    <recommendedName>
        <fullName evidence="3">SWIM-type domain-containing protein</fullName>
    </recommendedName>
</protein>
<organism evidence="1 2">
    <name type="scientific">Fistulifera solaris</name>
    <name type="common">Oleaginous diatom</name>
    <dbReference type="NCBI Taxonomy" id="1519565"/>
    <lineage>
        <taxon>Eukaryota</taxon>
        <taxon>Sar</taxon>
        <taxon>Stramenopiles</taxon>
        <taxon>Ochrophyta</taxon>
        <taxon>Bacillariophyta</taxon>
        <taxon>Bacillariophyceae</taxon>
        <taxon>Bacillariophycidae</taxon>
        <taxon>Naviculales</taxon>
        <taxon>Naviculaceae</taxon>
        <taxon>Fistulifera</taxon>
    </lineage>
</organism>
<keyword evidence="2" id="KW-1185">Reference proteome</keyword>
<evidence type="ECO:0008006" key="3">
    <source>
        <dbReference type="Google" id="ProtNLM"/>
    </source>
</evidence>
<evidence type="ECO:0000313" key="2">
    <source>
        <dbReference type="Proteomes" id="UP000198406"/>
    </source>
</evidence>
<evidence type="ECO:0000313" key="1">
    <source>
        <dbReference type="EMBL" id="GAX19166.1"/>
    </source>
</evidence>
<reference evidence="1 2" key="1">
    <citation type="journal article" date="2015" name="Plant Cell">
        <title>Oil accumulation by the oleaginous diatom Fistulifera solaris as revealed by the genome and transcriptome.</title>
        <authorList>
            <person name="Tanaka T."/>
            <person name="Maeda Y."/>
            <person name="Veluchamy A."/>
            <person name="Tanaka M."/>
            <person name="Abida H."/>
            <person name="Marechal E."/>
            <person name="Bowler C."/>
            <person name="Muto M."/>
            <person name="Sunaga Y."/>
            <person name="Tanaka M."/>
            <person name="Yoshino T."/>
            <person name="Taniguchi T."/>
            <person name="Fukuda Y."/>
            <person name="Nemoto M."/>
            <person name="Matsumoto M."/>
            <person name="Wong P.S."/>
            <person name="Aburatani S."/>
            <person name="Fujibuchi W."/>
        </authorList>
    </citation>
    <scope>NUCLEOTIDE SEQUENCE [LARGE SCALE GENOMIC DNA]</scope>
    <source>
        <strain evidence="1 2">JPCC DA0580</strain>
    </source>
</reference>
<dbReference type="OrthoDB" id="54951at2759"/>
<dbReference type="AlphaFoldDB" id="A0A1Z5JZ88"/>
<comment type="caution">
    <text evidence="1">The sequence shown here is derived from an EMBL/GenBank/DDBJ whole genome shotgun (WGS) entry which is preliminary data.</text>
</comment>
<dbReference type="InParanoid" id="A0A1Z5JZ88"/>
<accession>A0A1Z5JZ88</accession>
<gene>
    <name evidence="1" type="ORF">FisN_15Lu336</name>
</gene>
<sequence length="274" mass="31079">MIGLSTDTTSILWDHFHLLNFVWPKELGKSLFDRISDDARKMLNSKTKDGFDQACAAISEILIATPEKYHYFKEGFMNQPHKCASYVINNIPMSLGRKGDTPAEANHSSIQAHLGSGGSRELFEQVEQLLQRQHEIGQQHHVADLQYHQNCSIRSQQLSKTDPSESEALNNLSKYAYSQIWSVEKAAASNYILTLMPHNAVKVVRRGLEDGRIIAMGERCNCDTRISMGVQCRHEICMKKGQFFISLFAKRHLQEYALPNGYVFTIVVNVLPHN</sequence>
<dbReference type="Proteomes" id="UP000198406">
    <property type="component" value="Unassembled WGS sequence"/>
</dbReference>
<dbReference type="EMBL" id="BDSP01000135">
    <property type="protein sequence ID" value="GAX19166.1"/>
    <property type="molecule type" value="Genomic_DNA"/>
</dbReference>